<feature type="non-terminal residue" evidence="4">
    <location>
        <position position="1"/>
    </location>
</feature>
<evidence type="ECO:0000256" key="1">
    <source>
        <dbReference type="ARBA" id="ARBA00022614"/>
    </source>
</evidence>
<dbReference type="SUPFAM" id="SSF52047">
    <property type="entry name" value="RNI-like"/>
    <property type="match status" value="1"/>
</dbReference>
<reference evidence="4 5" key="1">
    <citation type="submission" date="2018-06" db="EMBL/GenBank/DDBJ databases">
        <title>Comparative genomics reveals the genomic features of Rhizophagus irregularis, R. cerebriforme, R. diaphanum and Gigaspora rosea, and their symbiotic lifestyle signature.</title>
        <authorList>
            <person name="Morin E."/>
            <person name="San Clemente H."/>
            <person name="Chen E.C.H."/>
            <person name="De La Providencia I."/>
            <person name="Hainaut M."/>
            <person name="Kuo A."/>
            <person name="Kohler A."/>
            <person name="Murat C."/>
            <person name="Tang N."/>
            <person name="Roy S."/>
            <person name="Loubradou J."/>
            <person name="Henrissat B."/>
            <person name="Grigoriev I.V."/>
            <person name="Corradi N."/>
            <person name="Roux C."/>
            <person name="Martin F.M."/>
        </authorList>
    </citation>
    <scope>NUCLEOTIDE SEQUENCE [LARGE SCALE GENOMIC DNA]</scope>
    <source>
        <strain evidence="4 5">DAOM 227022</strain>
    </source>
</reference>
<name>A0A397SBH7_9GLOM</name>
<dbReference type="InterPro" id="IPR032675">
    <property type="entry name" value="LRR_dom_sf"/>
</dbReference>
<dbReference type="OrthoDB" id="2449544at2759"/>
<dbReference type="InterPro" id="IPR052574">
    <property type="entry name" value="CDIRP"/>
</dbReference>
<dbReference type="Pfam" id="PF00560">
    <property type="entry name" value="LRR_1"/>
    <property type="match status" value="1"/>
</dbReference>
<evidence type="ECO:0000256" key="2">
    <source>
        <dbReference type="ARBA" id="ARBA00022737"/>
    </source>
</evidence>
<accession>A0A397SBH7</accession>
<keyword evidence="1" id="KW-0433">Leucine-rich repeat</keyword>
<gene>
    <name evidence="4" type="ORF">C1645_743512</name>
</gene>
<dbReference type="PANTHER" id="PTHR47566:SF1">
    <property type="entry name" value="PROTEIN NUD1"/>
    <property type="match status" value="1"/>
</dbReference>
<evidence type="ECO:0000256" key="3">
    <source>
        <dbReference type="SAM" id="Coils"/>
    </source>
</evidence>
<dbReference type="GO" id="GO:0035591">
    <property type="term" value="F:signaling adaptor activity"/>
    <property type="evidence" value="ECO:0007669"/>
    <property type="project" value="TreeGrafter"/>
</dbReference>
<sequence length="400" mass="46381">KHLDISYERLEGSLKLEGFTNLETFDRGDGIQLTRLDISPAKKLKSVYCADSSGDDFSEKKSKKITELIVGDLPKLELLICQGNELTSLDLRGCPKLQVLDCSKNKKTVNNRVMFTLTNLDISNCSQLRELNCSSNRLTDFEDLNLSQKTQLEKLDISFNRLFGNLTDFSHLVNLKELSISGNRFRGSLESLKNMNKLTILNIDFTDIGRGLEYLPESLLRISCLSADEFTRQMMRNNPDSWCNPDNYGVGIKKIEEIMEPYSEMRVKQSRIKTLESQLNEEKEKYSQLQKGYSFYKNFFDSHFKSKKTELTELKSKLNKEEQEWLDIYCEASQETEQIPFVKKQLKRAKENLKEKLSEEELKSILEKHTEINELESQLNSLQVQEQDFIQENQIEISPK</sequence>
<dbReference type="PANTHER" id="PTHR47566">
    <property type="match status" value="1"/>
</dbReference>
<comment type="caution">
    <text evidence="4">The sequence shown here is derived from an EMBL/GenBank/DDBJ whole genome shotgun (WGS) entry which is preliminary data.</text>
</comment>
<keyword evidence="3" id="KW-0175">Coiled coil</keyword>
<dbReference type="Gene3D" id="3.80.10.10">
    <property type="entry name" value="Ribonuclease Inhibitor"/>
    <property type="match status" value="1"/>
</dbReference>
<organism evidence="4 5">
    <name type="scientific">Glomus cerebriforme</name>
    <dbReference type="NCBI Taxonomy" id="658196"/>
    <lineage>
        <taxon>Eukaryota</taxon>
        <taxon>Fungi</taxon>
        <taxon>Fungi incertae sedis</taxon>
        <taxon>Mucoromycota</taxon>
        <taxon>Glomeromycotina</taxon>
        <taxon>Glomeromycetes</taxon>
        <taxon>Glomerales</taxon>
        <taxon>Glomeraceae</taxon>
        <taxon>Glomus</taxon>
    </lineage>
</organism>
<feature type="coiled-coil region" evidence="3">
    <location>
        <begin position="265"/>
        <end position="392"/>
    </location>
</feature>
<evidence type="ECO:0000313" key="4">
    <source>
        <dbReference type="EMBL" id="RIA82842.1"/>
    </source>
</evidence>
<dbReference type="InterPro" id="IPR001611">
    <property type="entry name" value="Leu-rich_rpt"/>
</dbReference>
<dbReference type="AlphaFoldDB" id="A0A397SBH7"/>
<protein>
    <submittedName>
        <fullName evidence="4">Uncharacterized protein</fullName>
    </submittedName>
</protein>
<evidence type="ECO:0000313" key="5">
    <source>
        <dbReference type="Proteomes" id="UP000265703"/>
    </source>
</evidence>
<proteinExistence type="predicted"/>
<keyword evidence="5" id="KW-1185">Reference proteome</keyword>
<dbReference type="PROSITE" id="PS51450">
    <property type="entry name" value="LRR"/>
    <property type="match status" value="1"/>
</dbReference>
<keyword evidence="2" id="KW-0677">Repeat</keyword>
<dbReference type="Proteomes" id="UP000265703">
    <property type="component" value="Unassembled WGS sequence"/>
</dbReference>
<dbReference type="EMBL" id="QKYT01000626">
    <property type="protein sequence ID" value="RIA82842.1"/>
    <property type="molecule type" value="Genomic_DNA"/>
</dbReference>